<reference evidence="1 2" key="1">
    <citation type="submission" date="2020-04" db="EMBL/GenBank/DDBJ databases">
        <title>Knoellia sp. isolate from air conditioner.</title>
        <authorList>
            <person name="Chea S."/>
            <person name="Kim D.-U."/>
        </authorList>
    </citation>
    <scope>NUCLEOTIDE SEQUENCE [LARGE SCALE GENOMIC DNA]</scope>
    <source>
        <strain evidence="1 2">DB2414S</strain>
    </source>
</reference>
<dbReference type="EMBL" id="JABEPQ010000002">
    <property type="protein sequence ID" value="NNM46519.1"/>
    <property type="molecule type" value="Genomic_DNA"/>
</dbReference>
<proteinExistence type="predicted"/>
<gene>
    <name evidence="1" type="ORF">HJG52_10940</name>
</gene>
<dbReference type="RefSeq" id="WP_171243615.1">
    <property type="nucleotide sequence ID" value="NZ_JABEPQ010000002.1"/>
</dbReference>
<comment type="caution">
    <text evidence="1">The sequence shown here is derived from an EMBL/GenBank/DDBJ whole genome shotgun (WGS) entry which is preliminary data.</text>
</comment>
<dbReference type="AlphaFoldDB" id="A0A849HH35"/>
<dbReference type="Proteomes" id="UP000588586">
    <property type="component" value="Unassembled WGS sequence"/>
</dbReference>
<sequence>MPASTVWPAAVSQRSADLVGAPEPVPARVLGAFPAAVYLLVADRVLPVVARDALRLPTAVVLAQPARVVGWGVQPGDHLGVGRGLVELPGVTVRGGRTWRPARVPSTAHLSTVATDFAAAGPWRKAAGVLVDALLSGGEVDGRVSVLVGAGGGLTPSGDDVLCGILLGLRLRGRLAEAEVLWRAVRPWLAATTSLSASLLTEASQGYAVPPVVRLARALAAGDRALAVRAVDEVRAIGHTSGTDLLAGFTAALDAGGGADPARPVTALEGAHP</sequence>
<dbReference type="Pfam" id="PF11392">
    <property type="entry name" value="AllH"/>
    <property type="match status" value="1"/>
</dbReference>
<accession>A0A849HH35</accession>
<dbReference type="InterPro" id="IPR021530">
    <property type="entry name" value="AllH-like"/>
</dbReference>
<evidence type="ECO:0000313" key="1">
    <source>
        <dbReference type="EMBL" id="NNM46519.1"/>
    </source>
</evidence>
<protein>
    <submittedName>
        <fullName evidence="1">DUF2877 domain-containing protein</fullName>
    </submittedName>
</protein>
<evidence type="ECO:0000313" key="2">
    <source>
        <dbReference type="Proteomes" id="UP000588586"/>
    </source>
</evidence>
<organism evidence="1 2">
    <name type="scientific">Knoellia koreensis</name>
    <dbReference type="NCBI Taxonomy" id="2730921"/>
    <lineage>
        <taxon>Bacteria</taxon>
        <taxon>Bacillati</taxon>
        <taxon>Actinomycetota</taxon>
        <taxon>Actinomycetes</taxon>
        <taxon>Micrococcales</taxon>
        <taxon>Intrasporangiaceae</taxon>
        <taxon>Knoellia</taxon>
    </lineage>
</organism>
<name>A0A849HH35_9MICO</name>
<keyword evidence="2" id="KW-1185">Reference proteome</keyword>